<evidence type="ECO:0000313" key="7">
    <source>
        <dbReference type="Proteomes" id="UP001642540"/>
    </source>
</evidence>
<feature type="region of interest" description="Disordered" evidence="5">
    <location>
        <begin position="1"/>
        <end position="21"/>
    </location>
</feature>
<gene>
    <name evidence="6" type="ORF">ODALV1_LOCUS10957</name>
</gene>
<evidence type="ECO:0000256" key="5">
    <source>
        <dbReference type="SAM" id="MobiDB-lite"/>
    </source>
</evidence>
<dbReference type="PROSITE" id="PS51682">
    <property type="entry name" value="SAM_OMT_I"/>
    <property type="match status" value="1"/>
</dbReference>
<dbReference type="EMBL" id="CAXLJM020000033">
    <property type="protein sequence ID" value="CAL8101790.1"/>
    <property type="molecule type" value="Genomic_DNA"/>
</dbReference>
<comment type="caution">
    <text evidence="6">The sequence shown here is derived from an EMBL/GenBank/DDBJ whole genome shotgun (WGS) entry which is preliminary data.</text>
</comment>
<evidence type="ECO:0000256" key="2">
    <source>
        <dbReference type="ARBA" id="ARBA00022679"/>
    </source>
</evidence>
<accession>A0ABP1QFU0</accession>
<keyword evidence="3" id="KW-0949">S-adenosyl-L-methionine</keyword>
<dbReference type="Proteomes" id="UP001642540">
    <property type="component" value="Unassembled WGS sequence"/>
</dbReference>
<dbReference type="InterPro" id="IPR050362">
    <property type="entry name" value="Cation-dep_OMT"/>
</dbReference>
<dbReference type="PANTHER" id="PTHR10509:SF14">
    <property type="entry name" value="CAFFEOYL-COA O-METHYLTRANSFERASE 3-RELATED"/>
    <property type="match status" value="1"/>
</dbReference>
<keyword evidence="7" id="KW-1185">Reference proteome</keyword>
<reference evidence="6 7" key="1">
    <citation type="submission" date="2024-08" db="EMBL/GenBank/DDBJ databases">
        <authorList>
            <person name="Cucini C."/>
            <person name="Frati F."/>
        </authorList>
    </citation>
    <scope>NUCLEOTIDE SEQUENCE [LARGE SCALE GENOMIC DNA]</scope>
</reference>
<dbReference type="Pfam" id="PF01596">
    <property type="entry name" value="Methyltransf_3"/>
    <property type="match status" value="1"/>
</dbReference>
<keyword evidence="1" id="KW-0489">Methyltransferase</keyword>
<dbReference type="Gene3D" id="3.40.50.150">
    <property type="entry name" value="Vaccinia Virus protein VP39"/>
    <property type="match status" value="1"/>
</dbReference>
<keyword evidence="2" id="KW-0808">Transferase</keyword>
<sequence>MPQQTYPNFRSMNKSGNGTEKNITGLPALLRNIEELNRDPALDDMIKRCRQIVEGEEKYVEESCTPLTPLQAHIVRETHEDSSVSQYSYMLSGEVGGCFLKNIAEIARAKRILEIGMFTGFSAVTFSETSNCEEMVCLDIDPDMEKFVRSRIQGTSVDSKIRIIVGAAQESLVKLKDEGKKFDLVYIDANKNGYLDYYKYIMDNGLLERTTGVILCDNILWSNTTMDQSTPGGKDLHEFVQFVLQDGRVEQMIIPISDGIFMIKSKVNN</sequence>
<evidence type="ECO:0000256" key="4">
    <source>
        <dbReference type="ARBA" id="ARBA00023453"/>
    </source>
</evidence>
<dbReference type="InterPro" id="IPR002935">
    <property type="entry name" value="SAM_O-MeTrfase"/>
</dbReference>
<evidence type="ECO:0000256" key="1">
    <source>
        <dbReference type="ARBA" id="ARBA00022603"/>
    </source>
</evidence>
<protein>
    <recommendedName>
        <fullName evidence="8">Caffeoyl-CoA O-methyltransferase</fullName>
    </recommendedName>
</protein>
<dbReference type="SUPFAM" id="SSF53335">
    <property type="entry name" value="S-adenosyl-L-methionine-dependent methyltransferases"/>
    <property type="match status" value="1"/>
</dbReference>
<evidence type="ECO:0000256" key="3">
    <source>
        <dbReference type="ARBA" id="ARBA00022691"/>
    </source>
</evidence>
<evidence type="ECO:0000313" key="6">
    <source>
        <dbReference type="EMBL" id="CAL8101790.1"/>
    </source>
</evidence>
<comment type="similarity">
    <text evidence="4">Belongs to the class I-like SAM-binding methyltransferase superfamily. Cation-dependent O-methyltransferase family.</text>
</comment>
<dbReference type="PANTHER" id="PTHR10509">
    <property type="entry name" value="O-METHYLTRANSFERASE-RELATED"/>
    <property type="match status" value="1"/>
</dbReference>
<name>A0ABP1QFU0_9HEXA</name>
<proteinExistence type="inferred from homology"/>
<dbReference type="CDD" id="cd02440">
    <property type="entry name" value="AdoMet_MTases"/>
    <property type="match status" value="1"/>
</dbReference>
<evidence type="ECO:0008006" key="8">
    <source>
        <dbReference type="Google" id="ProtNLM"/>
    </source>
</evidence>
<organism evidence="6 7">
    <name type="scientific">Orchesella dallaii</name>
    <dbReference type="NCBI Taxonomy" id="48710"/>
    <lineage>
        <taxon>Eukaryota</taxon>
        <taxon>Metazoa</taxon>
        <taxon>Ecdysozoa</taxon>
        <taxon>Arthropoda</taxon>
        <taxon>Hexapoda</taxon>
        <taxon>Collembola</taxon>
        <taxon>Entomobryomorpha</taxon>
        <taxon>Entomobryoidea</taxon>
        <taxon>Orchesellidae</taxon>
        <taxon>Orchesellinae</taxon>
        <taxon>Orchesella</taxon>
    </lineage>
</organism>
<dbReference type="InterPro" id="IPR029063">
    <property type="entry name" value="SAM-dependent_MTases_sf"/>
</dbReference>